<keyword evidence="6" id="KW-0520">NAD</keyword>
<evidence type="ECO:0000256" key="8">
    <source>
        <dbReference type="PIRSR" id="PIRSR000103-1"/>
    </source>
</evidence>
<dbReference type="GO" id="GO:0050661">
    <property type="term" value="F:NADP binding"/>
    <property type="evidence" value="ECO:0007669"/>
    <property type="project" value="InterPro"/>
</dbReference>
<feature type="domain" description="3-hydroxyisobutyrate dehydrogenase-like NAD-binding" evidence="10">
    <location>
        <begin position="181"/>
        <end position="292"/>
    </location>
</feature>
<reference evidence="11 12" key="1">
    <citation type="submission" date="2018-02" db="EMBL/GenBank/DDBJ databases">
        <title>The genomes of Aspergillus section Nigri reveals drivers in fungal speciation.</title>
        <authorList>
            <consortium name="DOE Joint Genome Institute"/>
            <person name="Vesth T.C."/>
            <person name="Nybo J."/>
            <person name="Theobald S."/>
            <person name="Brandl J."/>
            <person name="Frisvad J.C."/>
            <person name="Nielsen K.F."/>
            <person name="Lyhne E.K."/>
            <person name="Kogle M.E."/>
            <person name="Kuo A."/>
            <person name="Riley R."/>
            <person name="Clum A."/>
            <person name="Nolan M."/>
            <person name="Lipzen A."/>
            <person name="Salamov A."/>
            <person name="Henrissat B."/>
            <person name="Wiebenga A."/>
            <person name="De vries R.P."/>
            <person name="Grigoriev I.V."/>
            <person name="Mortensen U.H."/>
            <person name="Andersen M.R."/>
            <person name="Baker S.E."/>
        </authorList>
    </citation>
    <scope>NUCLEOTIDE SEQUENCE [LARGE SCALE GENOMIC DNA]</scope>
    <source>
        <strain evidence="11 12">CBS 114.80</strain>
    </source>
</reference>
<dbReference type="Proteomes" id="UP000248817">
    <property type="component" value="Unassembled WGS sequence"/>
</dbReference>
<feature type="active site" evidence="8">
    <location>
        <position position="187"/>
    </location>
</feature>
<dbReference type="InterPro" id="IPR036291">
    <property type="entry name" value="NAD(P)-bd_dom_sf"/>
</dbReference>
<evidence type="ECO:0000256" key="5">
    <source>
        <dbReference type="ARBA" id="ARBA00023002"/>
    </source>
</evidence>
<evidence type="ECO:0000259" key="10">
    <source>
        <dbReference type="Pfam" id="PF14833"/>
    </source>
</evidence>
<dbReference type="PIRSF" id="PIRSF000103">
    <property type="entry name" value="HIBADH"/>
    <property type="match status" value="1"/>
</dbReference>
<evidence type="ECO:0000256" key="3">
    <source>
        <dbReference type="ARBA" id="ARBA00012991"/>
    </source>
</evidence>
<keyword evidence="4" id="KW-0101">Branched-chain amino acid catabolism</keyword>
<gene>
    <name evidence="11" type="ORF">BP00DRAFT_355264</name>
</gene>
<dbReference type="InterPro" id="IPR013328">
    <property type="entry name" value="6PGD_dom2"/>
</dbReference>
<dbReference type="EC" id="1.1.1.31" evidence="3"/>
<evidence type="ECO:0000256" key="2">
    <source>
        <dbReference type="ARBA" id="ARBA00006013"/>
    </source>
</evidence>
<dbReference type="InterPro" id="IPR008927">
    <property type="entry name" value="6-PGluconate_DH-like_C_sf"/>
</dbReference>
<dbReference type="PANTHER" id="PTHR22981">
    <property type="entry name" value="3-HYDROXYISOBUTYRATE DEHYDROGENASE-RELATED"/>
    <property type="match status" value="1"/>
</dbReference>
<dbReference type="GO" id="GO:0008442">
    <property type="term" value="F:3-hydroxyisobutyrate dehydrogenase activity"/>
    <property type="evidence" value="ECO:0007669"/>
    <property type="project" value="UniProtKB-EC"/>
</dbReference>
<dbReference type="InterPro" id="IPR029154">
    <property type="entry name" value="HIBADH-like_NADP-bd"/>
</dbReference>
<dbReference type="InterPro" id="IPR015815">
    <property type="entry name" value="HIBADH-related"/>
</dbReference>
<keyword evidence="5" id="KW-0560">Oxidoreductase</keyword>
<dbReference type="EMBL" id="KZ825588">
    <property type="protein sequence ID" value="PYI26722.1"/>
    <property type="molecule type" value="Genomic_DNA"/>
</dbReference>
<dbReference type="Gene3D" id="1.10.1040.10">
    <property type="entry name" value="N-(1-d-carboxylethyl)-l-norvaline Dehydrogenase, domain 2"/>
    <property type="match status" value="1"/>
</dbReference>
<evidence type="ECO:0000256" key="7">
    <source>
        <dbReference type="ARBA" id="ARBA00049197"/>
    </source>
</evidence>
<accession>A0A2V5HVJ7</accession>
<dbReference type="InterPro" id="IPR006115">
    <property type="entry name" value="6PGDH_NADP-bd"/>
</dbReference>
<organism evidence="11 12">
    <name type="scientific">Aspergillus indologenus CBS 114.80</name>
    <dbReference type="NCBI Taxonomy" id="1450541"/>
    <lineage>
        <taxon>Eukaryota</taxon>
        <taxon>Fungi</taxon>
        <taxon>Dikarya</taxon>
        <taxon>Ascomycota</taxon>
        <taxon>Pezizomycotina</taxon>
        <taxon>Eurotiomycetes</taxon>
        <taxon>Eurotiomycetidae</taxon>
        <taxon>Eurotiales</taxon>
        <taxon>Aspergillaceae</taxon>
        <taxon>Aspergillus</taxon>
        <taxon>Aspergillus subgen. Circumdati</taxon>
    </lineage>
</organism>
<evidence type="ECO:0000256" key="4">
    <source>
        <dbReference type="ARBA" id="ARBA00022456"/>
    </source>
</evidence>
<dbReference type="GO" id="GO:0005739">
    <property type="term" value="C:mitochondrion"/>
    <property type="evidence" value="ECO:0007669"/>
    <property type="project" value="TreeGrafter"/>
</dbReference>
<dbReference type="FunFam" id="1.10.1040.10:FF:000006">
    <property type="entry name" value="3-hydroxyisobutyrate dehydrogenase"/>
    <property type="match status" value="1"/>
</dbReference>
<dbReference type="SUPFAM" id="SSF48179">
    <property type="entry name" value="6-phosphogluconate dehydrogenase C-terminal domain-like"/>
    <property type="match status" value="1"/>
</dbReference>
<dbReference type="Pfam" id="PF14833">
    <property type="entry name" value="NAD_binding_11"/>
    <property type="match status" value="1"/>
</dbReference>
<evidence type="ECO:0000313" key="11">
    <source>
        <dbReference type="EMBL" id="PYI26722.1"/>
    </source>
</evidence>
<evidence type="ECO:0000259" key="9">
    <source>
        <dbReference type="Pfam" id="PF03446"/>
    </source>
</evidence>
<dbReference type="SUPFAM" id="SSF51735">
    <property type="entry name" value="NAD(P)-binding Rossmann-fold domains"/>
    <property type="match status" value="1"/>
</dbReference>
<proteinExistence type="inferred from homology"/>
<comment type="similarity">
    <text evidence="2">Belongs to the HIBADH-related family. 3-hydroxyisobutyrate dehydrogenase subfamily.</text>
</comment>
<name>A0A2V5HVJ7_9EURO</name>
<feature type="domain" description="6-phosphogluconate dehydrogenase NADP-binding" evidence="9">
    <location>
        <begin position="1"/>
        <end position="139"/>
    </location>
</feature>
<dbReference type="GO" id="GO:0006574">
    <property type="term" value="P:L-valine catabolic process"/>
    <property type="evidence" value="ECO:0007669"/>
    <property type="project" value="TreeGrafter"/>
</dbReference>
<evidence type="ECO:0000313" key="12">
    <source>
        <dbReference type="Proteomes" id="UP000248817"/>
    </source>
</evidence>
<dbReference type="Gene3D" id="3.40.50.720">
    <property type="entry name" value="NAD(P)-binding Rossmann-like Domain"/>
    <property type="match status" value="1"/>
</dbReference>
<dbReference type="Pfam" id="PF03446">
    <property type="entry name" value="NAD_binding_2"/>
    <property type="match status" value="1"/>
</dbReference>
<comment type="catalytic activity">
    <reaction evidence="7">
        <text>3-hydroxy-2-methylpropanoate + NAD(+) = 2-methyl-3-oxopropanoate + NADH + H(+)</text>
        <dbReference type="Rhea" id="RHEA:17681"/>
        <dbReference type="ChEBI" id="CHEBI:11805"/>
        <dbReference type="ChEBI" id="CHEBI:15378"/>
        <dbReference type="ChEBI" id="CHEBI:57540"/>
        <dbReference type="ChEBI" id="CHEBI:57700"/>
        <dbReference type="ChEBI" id="CHEBI:57945"/>
        <dbReference type="EC" id="1.1.1.31"/>
    </reaction>
</comment>
<dbReference type="PANTHER" id="PTHR22981:SF81">
    <property type="entry name" value="DEHYDROGENASE, PUTATIVE-RELATED"/>
    <property type="match status" value="1"/>
</dbReference>
<dbReference type="GO" id="GO:0051287">
    <property type="term" value="F:NAD binding"/>
    <property type="evidence" value="ECO:0007669"/>
    <property type="project" value="InterPro"/>
</dbReference>
<keyword evidence="12" id="KW-1185">Reference proteome</keyword>
<dbReference type="AlphaFoldDB" id="A0A2V5HVJ7"/>
<evidence type="ECO:0000256" key="6">
    <source>
        <dbReference type="ARBA" id="ARBA00023027"/>
    </source>
</evidence>
<sequence>MGSAMARNVRKRMASTGRLYIFDVCRSACERFQAEGEGAGAVVVVSDSAREAVEQAATVISIVPTAADVRQVYLDEATGVMAATRIPDRLILECSTIDAESARSISQALQEAGAGLYIDTPVSGGVPGAENGTLAFLLGHHGPPADANDTPNKEDPVVRRLERVCSWMGDPSRIFYCGRRGAGLAAKISNNYLSCSILVAVAEAMAIGVRSGVDAQLLHEVIHASTGQSFMADHVQPVPGVVSHAPSSNHYRLGFKTQMMTKDLGLGVQAGYATGIAPSMAEAALRVYEKAALDPQCIDRDGSSVFLYLTTRDPTRRAEN</sequence>
<evidence type="ECO:0000256" key="1">
    <source>
        <dbReference type="ARBA" id="ARBA00005109"/>
    </source>
</evidence>
<comment type="pathway">
    <text evidence="1">Amino-acid degradation; L-valine degradation.</text>
</comment>
<protein>
    <recommendedName>
        <fullName evidence="3">3-hydroxyisobutyrate dehydrogenase</fullName>
        <ecNumber evidence="3">1.1.1.31</ecNumber>
    </recommendedName>
</protein>